<dbReference type="InterPro" id="IPR010982">
    <property type="entry name" value="Lambda_DNA-bd_dom_sf"/>
</dbReference>
<evidence type="ECO:0000256" key="1">
    <source>
        <dbReference type="ARBA" id="ARBA00023125"/>
    </source>
</evidence>
<evidence type="ECO:0000259" key="2">
    <source>
        <dbReference type="PROSITE" id="PS50943"/>
    </source>
</evidence>
<reference evidence="3 4" key="1">
    <citation type="submission" date="2021-01" db="EMBL/GenBank/DDBJ databases">
        <title>Whole genome shotgun sequence of Plantactinospora mayteni NBRC 109088.</title>
        <authorList>
            <person name="Komaki H."/>
            <person name="Tamura T."/>
        </authorList>
    </citation>
    <scope>NUCLEOTIDE SEQUENCE [LARGE SCALE GENOMIC DNA]</scope>
    <source>
        <strain evidence="3 4">NBRC 109088</strain>
    </source>
</reference>
<dbReference type="Pfam" id="PF01381">
    <property type="entry name" value="HTH_3"/>
    <property type="match status" value="1"/>
</dbReference>
<comment type="caution">
    <text evidence="3">The sequence shown here is derived from an EMBL/GenBank/DDBJ whole genome shotgun (WGS) entry which is preliminary data.</text>
</comment>
<dbReference type="RefSeq" id="WP_203855929.1">
    <property type="nucleotide sequence ID" value="NZ_BAAAZQ010000002.1"/>
</dbReference>
<dbReference type="InterPro" id="IPR001387">
    <property type="entry name" value="Cro/C1-type_HTH"/>
</dbReference>
<proteinExistence type="predicted"/>
<protein>
    <recommendedName>
        <fullName evidence="2">HTH cro/C1-type domain-containing protein</fullName>
    </recommendedName>
</protein>
<dbReference type="PANTHER" id="PTHR46797">
    <property type="entry name" value="HTH-TYPE TRANSCRIPTIONAL REGULATOR"/>
    <property type="match status" value="1"/>
</dbReference>
<dbReference type="CDD" id="cd00093">
    <property type="entry name" value="HTH_XRE"/>
    <property type="match status" value="1"/>
</dbReference>
<dbReference type="PANTHER" id="PTHR46797:SF1">
    <property type="entry name" value="METHYLPHOSPHONATE SYNTHASE"/>
    <property type="match status" value="1"/>
</dbReference>
<dbReference type="Proteomes" id="UP000621500">
    <property type="component" value="Unassembled WGS sequence"/>
</dbReference>
<name>A0ABQ4EHR4_9ACTN</name>
<keyword evidence="4" id="KW-1185">Reference proteome</keyword>
<evidence type="ECO:0000313" key="4">
    <source>
        <dbReference type="Proteomes" id="UP000621500"/>
    </source>
</evidence>
<dbReference type="Gene3D" id="1.10.260.40">
    <property type="entry name" value="lambda repressor-like DNA-binding domains"/>
    <property type="match status" value="1"/>
</dbReference>
<organism evidence="3 4">
    <name type="scientific">Plantactinospora mayteni</name>
    <dbReference type="NCBI Taxonomy" id="566021"/>
    <lineage>
        <taxon>Bacteria</taxon>
        <taxon>Bacillati</taxon>
        <taxon>Actinomycetota</taxon>
        <taxon>Actinomycetes</taxon>
        <taxon>Micromonosporales</taxon>
        <taxon>Micromonosporaceae</taxon>
        <taxon>Plantactinospora</taxon>
    </lineage>
</organism>
<dbReference type="EMBL" id="BONX01000004">
    <property type="protein sequence ID" value="GIG94269.1"/>
    <property type="molecule type" value="Genomic_DNA"/>
</dbReference>
<accession>A0ABQ4EHR4</accession>
<dbReference type="SMART" id="SM00530">
    <property type="entry name" value="HTH_XRE"/>
    <property type="match status" value="1"/>
</dbReference>
<dbReference type="PROSITE" id="PS50943">
    <property type="entry name" value="HTH_CROC1"/>
    <property type="match status" value="1"/>
</dbReference>
<keyword evidence="1" id="KW-0238">DNA-binding</keyword>
<dbReference type="InterPro" id="IPR050807">
    <property type="entry name" value="TransReg_Diox_bact_type"/>
</dbReference>
<gene>
    <name evidence="3" type="ORF">Pma05_08420</name>
</gene>
<feature type="domain" description="HTH cro/C1-type" evidence="2">
    <location>
        <begin position="18"/>
        <end position="73"/>
    </location>
</feature>
<evidence type="ECO:0000313" key="3">
    <source>
        <dbReference type="EMBL" id="GIG94269.1"/>
    </source>
</evidence>
<sequence length="417" mass="44363">MAPTDDRDAHAATLGDNVARIRRQRQLTQEQLAEQAAVSVETISKLERNRRTTARIQTINALARALGVSTSSLFGDASSGAARAEPDHEPLSLMDLRRALTPIRGVDSTPSGDPPTLAQIAAELRAVDRAYHANEFAVALAGLPRLIADVRAAASMATELDRAGAYALVARTHHLTGNLLIQLRALDLAYCALTGAVDAAEDAGSPVIGAAAMQGMTWLLLRQGRLADAERAAVTTADRIEPRFSRARPDELAAWGWLLLGAAAAAARDNRPDDATQMIDAAAAAAARIGERAPDPGHLMMVGGFGTGQVEKQRIESAAVAGDARRVLTLSERMPPGPRGGVSSGYNRHLLDVAWAHTDLGQYSDAKSILFGIRHTAPAWLRHQRYATDIVETINAARRRAMSQEEAELAALVGADT</sequence>
<dbReference type="SUPFAM" id="SSF47413">
    <property type="entry name" value="lambda repressor-like DNA-binding domains"/>
    <property type="match status" value="1"/>
</dbReference>